<feature type="domain" description="Acyl-CoA dehydrogenase/oxidase N-terminal" evidence="1">
    <location>
        <begin position="8"/>
        <end position="98"/>
    </location>
</feature>
<sequence length="340" mass="36338">MRTPLHLTSQQTLLVQSMRAFVSSEIQPLGALANSQLLELLESVAEFGLPSGAVATELGGLGLGWSSLAHLFEELVRGSDELAGTVLANLLAAPLLAARDTPADDYLQDVLEGRRIVGFALGPGLSTTRQLDGFILDGTVERLRNVSRADLVICSADDGKGGLDCFLLDRQADRVDICHAHSSGNTSPLLSHMQITQTVLPVDRRLGDATTIARLQDLRKLFEGLICVAKAQQVLDLVVEQARELTPGAIHSLLALHLAEMATAVMAARQMILAGLQRLEEGQAAQANVRMASLLSSKTLAKVDQLAARIDPSHRSLAMTPYQAEHDADVQAIANALLQV</sequence>
<dbReference type="Proteomes" id="UP000265560">
    <property type="component" value="Chromosome"/>
</dbReference>
<dbReference type="PANTHER" id="PTHR43884">
    <property type="entry name" value="ACYL-COA DEHYDROGENASE"/>
    <property type="match status" value="1"/>
</dbReference>
<name>A0A385Z054_9PSED</name>
<dbReference type="SUPFAM" id="SSF56645">
    <property type="entry name" value="Acyl-CoA dehydrogenase NM domain-like"/>
    <property type="match status" value="1"/>
</dbReference>
<dbReference type="InterPro" id="IPR037069">
    <property type="entry name" value="AcylCoA_DH/ox_N_sf"/>
</dbReference>
<dbReference type="EMBL" id="CP032419">
    <property type="protein sequence ID" value="AYC32406.1"/>
    <property type="molecule type" value="Genomic_DNA"/>
</dbReference>
<organism evidence="2 3">
    <name type="scientific">Pseudomonas cavernae</name>
    <dbReference type="NCBI Taxonomy" id="2320867"/>
    <lineage>
        <taxon>Bacteria</taxon>
        <taxon>Pseudomonadati</taxon>
        <taxon>Pseudomonadota</taxon>
        <taxon>Gammaproteobacteria</taxon>
        <taxon>Pseudomonadales</taxon>
        <taxon>Pseudomonadaceae</taxon>
        <taxon>Pseudomonas</taxon>
    </lineage>
</organism>
<dbReference type="InterPro" id="IPR013786">
    <property type="entry name" value="AcylCoA_DH/ox_N"/>
</dbReference>
<keyword evidence="3" id="KW-1185">Reference proteome</keyword>
<gene>
    <name evidence="2" type="ORF">D3880_08450</name>
</gene>
<proteinExistence type="predicted"/>
<dbReference type="GO" id="GO:0050660">
    <property type="term" value="F:flavin adenine dinucleotide binding"/>
    <property type="evidence" value="ECO:0007669"/>
    <property type="project" value="InterPro"/>
</dbReference>
<dbReference type="RefSeq" id="WP_119893027.1">
    <property type="nucleotide sequence ID" value="NZ_CP032419.1"/>
</dbReference>
<evidence type="ECO:0000313" key="2">
    <source>
        <dbReference type="EMBL" id="AYC32406.1"/>
    </source>
</evidence>
<dbReference type="PANTHER" id="PTHR43884:SF40">
    <property type="entry name" value="ACYL-COA DEHYDROGENASE"/>
    <property type="match status" value="1"/>
</dbReference>
<dbReference type="GO" id="GO:0003995">
    <property type="term" value="F:acyl-CoA dehydrogenase activity"/>
    <property type="evidence" value="ECO:0007669"/>
    <property type="project" value="TreeGrafter"/>
</dbReference>
<evidence type="ECO:0000313" key="3">
    <source>
        <dbReference type="Proteomes" id="UP000265560"/>
    </source>
</evidence>
<dbReference type="KEGG" id="pcav:D3880_08450"/>
<dbReference type="Pfam" id="PF02771">
    <property type="entry name" value="Acyl-CoA_dh_N"/>
    <property type="match status" value="1"/>
</dbReference>
<evidence type="ECO:0000259" key="1">
    <source>
        <dbReference type="Pfam" id="PF02771"/>
    </source>
</evidence>
<reference evidence="3" key="1">
    <citation type="submission" date="2018-09" db="EMBL/GenBank/DDBJ databases">
        <authorList>
            <person name="Zhu H."/>
        </authorList>
    </citation>
    <scope>NUCLEOTIDE SEQUENCE [LARGE SCALE GENOMIC DNA]</scope>
    <source>
        <strain evidence="3">K2W31S-8</strain>
    </source>
</reference>
<dbReference type="AlphaFoldDB" id="A0A385Z054"/>
<protein>
    <recommendedName>
        <fullName evidence="1">Acyl-CoA dehydrogenase/oxidase N-terminal domain-containing protein</fullName>
    </recommendedName>
</protein>
<dbReference type="InterPro" id="IPR009100">
    <property type="entry name" value="AcylCoA_DH/oxidase_NM_dom_sf"/>
</dbReference>
<dbReference type="OrthoDB" id="5296889at2"/>
<accession>A0A385Z054</accession>
<dbReference type="Gene3D" id="1.10.540.10">
    <property type="entry name" value="Acyl-CoA dehydrogenase/oxidase, N-terminal domain"/>
    <property type="match status" value="1"/>
</dbReference>